<gene>
    <name evidence="2" type="ORF">B0T25DRAFT_605252</name>
</gene>
<dbReference type="AlphaFoldDB" id="A0AAJ0HN23"/>
<evidence type="ECO:0000313" key="2">
    <source>
        <dbReference type="EMBL" id="KAK3357917.1"/>
    </source>
</evidence>
<reference evidence="2" key="2">
    <citation type="submission" date="2023-06" db="EMBL/GenBank/DDBJ databases">
        <authorList>
            <consortium name="Lawrence Berkeley National Laboratory"/>
            <person name="Haridas S."/>
            <person name="Hensen N."/>
            <person name="Bonometti L."/>
            <person name="Westerberg I."/>
            <person name="Brannstrom I.O."/>
            <person name="Guillou S."/>
            <person name="Cros-Aarteil S."/>
            <person name="Calhoun S."/>
            <person name="Kuo A."/>
            <person name="Mondo S."/>
            <person name="Pangilinan J."/>
            <person name="Riley R."/>
            <person name="Labutti K."/>
            <person name="Andreopoulos B."/>
            <person name="Lipzen A."/>
            <person name="Chen C."/>
            <person name="Yanf M."/>
            <person name="Daum C."/>
            <person name="Ng V."/>
            <person name="Clum A."/>
            <person name="Steindorff A."/>
            <person name="Ohm R."/>
            <person name="Martin F."/>
            <person name="Silar P."/>
            <person name="Natvig D."/>
            <person name="Lalanne C."/>
            <person name="Gautier V."/>
            <person name="Ament-Velasquez S.L."/>
            <person name="Kruys A."/>
            <person name="Hutchinson M.I."/>
            <person name="Powell A.J."/>
            <person name="Barry K."/>
            <person name="Miller A.N."/>
            <person name="Grigoriev I.V."/>
            <person name="Debuchy R."/>
            <person name="Gladieux P."/>
            <person name="Thoren M.H."/>
            <person name="Johannesson H."/>
        </authorList>
    </citation>
    <scope>NUCLEOTIDE SEQUENCE</scope>
    <source>
        <strain evidence="2">CBS 955.72</strain>
    </source>
</reference>
<proteinExistence type="predicted"/>
<dbReference type="Gene3D" id="3.40.50.300">
    <property type="entry name" value="P-loop containing nucleotide triphosphate hydrolases"/>
    <property type="match status" value="1"/>
</dbReference>
<protein>
    <recommendedName>
        <fullName evidence="1">Septin-type G domain-containing protein</fullName>
    </recommendedName>
</protein>
<dbReference type="InterPro" id="IPR030379">
    <property type="entry name" value="G_SEPTIN_dom"/>
</dbReference>
<dbReference type="SUPFAM" id="SSF52540">
    <property type="entry name" value="P-loop containing nucleoside triphosphate hydrolases"/>
    <property type="match status" value="1"/>
</dbReference>
<evidence type="ECO:0000313" key="3">
    <source>
        <dbReference type="Proteomes" id="UP001275084"/>
    </source>
</evidence>
<sequence length="265" mass="29559">MTHGILLVGPVGSGKSSFIKSLTTEHVEILRGVKPCTLNRSHVELHLAITTSILANPSAKATSECKAYTVEQELAGVPMKFAIIDTPGFGNSPQSDLDTVRKIAQYLDRMRPKFKICGVIYFHRITDRRFAGDAQTSLAISKDICGEGFLPRVAVMTTMWDTIDKNKYKMFERLNEQLERLDGGHLRLSGAGPPIFKRLRDDEESSRDVLKHFASLVGTVEEAPELLLAEEWRRMGRTGTQRVYKTAAGMKIMGKISAERQCTIF</sequence>
<evidence type="ECO:0000259" key="1">
    <source>
        <dbReference type="Pfam" id="PF00735"/>
    </source>
</evidence>
<dbReference type="EMBL" id="JAUIQD010000003">
    <property type="protein sequence ID" value="KAK3357917.1"/>
    <property type="molecule type" value="Genomic_DNA"/>
</dbReference>
<reference evidence="2" key="1">
    <citation type="journal article" date="2023" name="Mol. Phylogenet. Evol.">
        <title>Genome-scale phylogeny and comparative genomics of the fungal order Sordariales.</title>
        <authorList>
            <person name="Hensen N."/>
            <person name="Bonometti L."/>
            <person name="Westerberg I."/>
            <person name="Brannstrom I.O."/>
            <person name="Guillou S."/>
            <person name="Cros-Aarteil S."/>
            <person name="Calhoun S."/>
            <person name="Haridas S."/>
            <person name="Kuo A."/>
            <person name="Mondo S."/>
            <person name="Pangilinan J."/>
            <person name="Riley R."/>
            <person name="LaButti K."/>
            <person name="Andreopoulos B."/>
            <person name="Lipzen A."/>
            <person name="Chen C."/>
            <person name="Yan M."/>
            <person name="Daum C."/>
            <person name="Ng V."/>
            <person name="Clum A."/>
            <person name="Steindorff A."/>
            <person name="Ohm R.A."/>
            <person name="Martin F."/>
            <person name="Silar P."/>
            <person name="Natvig D.O."/>
            <person name="Lalanne C."/>
            <person name="Gautier V."/>
            <person name="Ament-Velasquez S.L."/>
            <person name="Kruys A."/>
            <person name="Hutchinson M.I."/>
            <person name="Powell A.J."/>
            <person name="Barry K."/>
            <person name="Miller A.N."/>
            <person name="Grigoriev I.V."/>
            <person name="Debuchy R."/>
            <person name="Gladieux P."/>
            <person name="Hiltunen Thoren M."/>
            <person name="Johannesson H."/>
        </authorList>
    </citation>
    <scope>NUCLEOTIDE SEQUENCE</scope>
    <source>
        <strain evidence="2">CBS 955.72</strain>
    </source>
</reference>
<comment type="caution">
    <text evidence="2">The sequence shown here is derived from an EMBL/GenBank/DDBJ whole genome shotgun (WGS) entry which is preliminary data.</text>
</comment>
<name>A0AAJ0HN23_9PEZI</name>
<organism evidence="2 3">
    <name type="scientific">Lasiosphaeria hispida</name>
    <dbReference type="NCBI Taxonomy" id="260671"/>
    <lineage>
        <taxon>Eukaryota</taxon>
        <taxon>Fungi</taxon>
        <taxon>Dikarya</taxon>
        <taxon>Ascomycota</taxon>
        <taxon>Pezizomycotina</taxon>
        <taxon>Sordariomycetes</taxon>
        <taxon>Sordariomycetidae</taxon>
        <taxon>Sordariales</taxon>
        <taxon>Lasiosphaeriaceae</taxon>
        <taxon>Lasiosphaeria</taxon>
    </lineage>
</organism>
<dbReference type="Pfam" id="PF00735">
    <property type="entry name" value="Septin"/>
    <property type="match status" value="1"/>
</dbReference>
<keyword evidence="3" id="KW-1185">Reference proteome</keyword>
<dbReference type="GO" id="GO:0005525">
    <property type="term" value="F:GTP binding"/>
    <property type="evidence" value="ECO:0007669"/>
    <property type="project" value="InterPro"/>
</dbReference>
<accession>A0AAJ0HN23</accession>
<dbReference type="Proteomes" id="UP001275084">
    <property type="component" value="Unassembled WGS sequence"/>
</dbReference>
<dbReference type="InterPro" id="IPR027417">
    <property type="entry name" value="P-loop_NTPase"/>
</dbReference>
<feature type="domain" description="Septin-type G" evidence="1">
    <location>
        <begin position="4"/>
        <end position="109"/>
    </location>
</feature>